<evidence type="ECO:0000313" key="3">
    <source>
        <dbReference type="EMBL" id="KAG2559334.1"/>
    </source>
</evidence>
<dbReference type="PANTHER" id="PTHR34805">
    <property type="entry name" value="PROTEIN MODIFIER OF SNC1 1"/>
    <property type="match status" value="1"/>
</dbReference>
<dbReference type="EMBL" id="CM029052">
    <property type="protein sequence ID" value="KAG2559334.1"/>
    <property type="molecule type" value="Genomic_DNA"/>
</dbReference>
<protein>
    <submittedName>
        <fullName evidence="3">Uncharacterized protein</fullName>
    </submittedName>
</protein>
<feature type="region of interest" description="Disordered" evidence="2">
    <location>
        <begin position="1253"/>
        <end position="1285"/>
    </location>
</feature>
<keyword evidence="1" id="KW-0175">Coiled coil</keyword>
<evidence type="ECO:0000313" key="4">
    <source>
        <dbReference type="Proteomes" id="UP000823388"/>
    </source>
</evidence>
<dbReference type="GO" id="GO:0040029">
    <property type="term" value="P:epigenetic regulation of gene expression"/>
    <property type="evidence" value="ECO:0007669"/>
    <property type="project" value="TreeGrafter"/>
</dbReference>
<feature type="compositionally biased region" description="Polar residues" evidence="2">
    <location>
        <begin position="72"/>
        <end position="88"/>
    </location>
</feature>
<feature type="compositionally biased region" description="Polar residues" evidence="2">
    <location>
        <begin position="460"/>
        <end position="474"/>
    </location>
</feature>
<accession>A0A8T0PM86</accession>
<name>A0A8T0PM86_PANVG</name>
<dbReference type="PANTHER" id="PTHR34805:SF2">
    <property type="entry name" value="BAT2 N-TERMINAL DOMAIN-CONTAINING PROTEIN"/>
    <property type="match status" value="1"/>
</dbReference>
<feature type="region of interest" description="Disordered" evidence="2">
    <location>
        <begin position="1014"/>
        <end position="1038"/>
    </location>
</feature>
<feature type="compositionally biased region" description="Polar residues" evidence="2">
    <location>
        <begin position="1493"/>
        <end position="1506"/>
    </location>
</feature>
<evidence type="ECO:0000256" key="2">
    <source>
        <dbReference type="SAM" id="MobiDB-lite"/>
    </source>
</evidence>
<feature type="coiled-coil region" evidence="1">
    <location>
        <begin position="934"/>
        <end position="971"/>
    </location>
</feature>
<feature type="compositionally biased region" description="Polar residues" evidence="2">
    <location>
        <begin position="1474"/>
        <end position="1485"/>
    </location>
</feature>
<comment type="caution">
    <text evidence="3">The sequence shown here is derived from an EMBL/GenBank/DDBJ whole genome shotgun (WGS) entry which is preliminary data.</text>
</comment>
<evidence type="ECO:0000256" key="1">
    <source>
        <dbReference type="SAM" id="Coils"/>
    </source>
</evidence>
<feature type="region of interest" description="Disordered" evidence="2">
    <location>
        <begin position="454"/>
        <end position="491"/>
    </location>
</feature>
<feature type="region of interest" description="Disordered" evidence="2">
    <location>
        <begin position="72"/>
        <end position="109"/>
    </location>
</feature>
<dbReference type="Proteomes" id="UP000823388">
    <property type="component" value="Chromosome 8N"/>
</dbReference>
<proteinExistence type="predicted"/>
<organism evidence="3 4">
    <name type="scientific">Panicum virgatum</name>
    <name type="common">Blackwell switchgrass</name>
    <dbReference type="NCBI Taxonomy" id="38727"/>
    <lineage>
        <taxon>Eukaryota</taxon>
        <taxon>Viridiplantae</taxon>
        <taxon>Streptophyta</taxon>
        <taxon>Embryophyta</taxon>
        <taxon>Tracheophyta</taxon>
        <taxon>Spermatophyta</taxon>
        <taxon>Magnoliopsida</taxon>
        <taxon>Liliopsida</taxon>
        <taxon>Poales</taxon>
        <taxon>Poaceae</taxon>
        <taxon>PACMAD clade</taxon>
        <taxon>Panicoideae</taxon>
        <taxon>Panicodae</taxon>
        <taxon>Paniceae</taxon>
        <taxon>Panicinae</taxon>
        <taxon>Panicum</taxon>
        <taxon>Panicum sect. Hiantes</taxon>
    </lineage>
</organism>
<feature type="compositionally biased region" description="Polar residues" evidence="2">
    <location>
        <begin position="98"/>
        <end position="109"/>
    </location>
</feature>
<feature type="compositionally biased region" description="Basic and acidic residues" evidence="2">
    <location>
        <begin position="1438"/>
        <end position="1458"/>
    </location>
</feature>
<feature type="region of interest" description="Disordered" evidence="2">
    <location>
        <begin position="1421"/>
        <end position="1506"/>
    </location>
</feature>
<sequence>MATHMYGGATVACRVCYRDQYGTPPRELSCSTPRRGKGTSGYHVISRLRQWEPTGRRSDARRGCEVRCHSCGSRNGGETTECGSSQDGPSPYRDIKQNSRGNTQFSDDQVASKKKSAYASQGLAEACKFVYNDAKFVNERAQNDILLLSRGITKLNKRACEDAAVLGLGFLKLDARVRKDTQKIDHSVKERAARLNHFARAFKERAESDLKKAADQHWSDGALEADLRRADLVVKRRAMEDPFMALKFVRDIHDMMVNRLYEQLPKDGASSRTNSTGFITLEKNGKTLELFPGEVSADQIFAIEEAYRSMESAFSEADGIDYTDPEELELLVATLIDLDAMDGKRSVSLIAECSSSPDVNTRKALANALATAPSMWTLGNAGMGALQRLAQDPNYAVARAASRAIDELKKQWELEEGDSLRGAFPWGDRPMPPEPYAWGSSSLLSLKNDGDSGLFGNISDRPSTGGSSRMSTDGSDLLDSPLAQGGTSHNSITAISHPQITDLRSGSSQFPLSQTSFSDVLKAPLRTIAKKRPALHGKGFTLSADDFPVLVSKNSQSISQQGHSFQGRPTFSSVTMAARDEQRNIQITGGDPVSATNFSMEAQRAQLHAAQTPDICMPPPCIDYWHPPPDHPPDSNGIWHGGAASYGPCKPADTPGSFPVESFSHNGQFLLSQGGEARHVTVPGGYHPENKDSCCAHVPADACINYQPHLMLGKVKDNHSDARALEKQVIKKDVALLEKIKCLNIKARNLRAGNKSEISSYRASKVKHPKTIDLEAYHVTNDVPFSVVISDITSAFDMSNSVSESINHVPIGTSNVSASANLVMVDLSEGHVTKFSEARKLGRSADNHVYGVGNTSRNNRRSSVMDTASDILGPGWEEHSAVNYLPVAMTNTHEDKPFAGNSLQQVDVRTSDDMLNSPDYEIQLSRRELSAQHARQLQKEMGKLKQNATALAKLEELNRSLFVENQKLNDVPLEADEIVHEQSAGGNGTTNHDTSISYTCCTAYAENLNVPLRANDTKNSPVPTSSTPPPGTAGVNRGSLTHTVVRSAKKTDINMLEHFAQKRGAQPLDGSAPNHLQVGDREGLVHKQENISRVSTSASDTADANNGPLIQNIVPSAKSTAINMIHMDQKGAPESHDSTAPMLLQMKDKRRQVHSQERILRGPLASESAGGNKGSFIHNVLPSAKNNGINMTGYIVRKSASQSHENSAPKHLQMEDRRRQVLSQERVLRERSNIAESTENIITVAGTLVETQNAEAKPHADLSTQSKNRRPASPHVFGNENTEASSVHKTHVSGVVINSAIIPVHVSSFRGFTVGSIMLGDASLASVNQEKTVAKEVHDDVTNSCASPKQIKQSGMDQHGVQRFKFEAGGLSCMEIPAPTQPSMNESIVSQNLAPVKTSEMERHTHKPACKELGLQNLKQMLPSDNDTSSDNSSTSKLDSKTPDKEALATKAEVKTEPENWEDGQTSKHRGRSSAASNQELSDQLEQAEKQLESSTDVATVNRSQPTQMVSLPGYTWGEHHAIPGRRRYHVDGQGNMWINYAMNSHMDGRVMTRGAALPTAHLLPGPISVPVHQSNVPGINSATGWMWDTSEGVLISDVGGVPGLGTAITAGSVAEPTQNVYRVGQFDVHSMVGGMAYGAAFGIASPEVGYQTGPEHEQLNPAWFPHVQPDSMHHHGGTGVYLQRMDYGAGAQTQGGGATGYTAGPMVGVGGPDYQLVPAVASPVAAWTSAGGIMVSAGRTAEAWEAAYSGEHVYYV</sequence>
<gene>
    <name evidence="3" type="ORF">PVAP13_8NG311131</name>
</gene>
<dbReference type="InterPro" id="IPR038808">
    <property type="entry name" value="MOS1-like"/>
</dbReference>
<feature type="region of interest" description="Disordered" evidence="2">
    <location>
        <begin position="1199"/>
        <end position="1218"/>
    </location>
</feature>
<reference evidence="3 4" key="1">
    <citation type="submission" date="2020-05" db="EMBL/GenBank/DDBJ databases">
        <title>WGS assembly of Panicum virgatum.</title>
        <authorList>
            <person name="Lovell J.T."/>
            <person name="Jenkins J."/>
            <person name="Shu S."/>
            <person name="Juenger T.E."/>
            <person name="Schmutz J."/>
        </authorList>
    </citation>
    <scope>NUCLEOTIDE SEQUENCE [LARGE SCALE GENOMIC DNA]</scope>
    <source>
        <strain evidence="4">cv. AP13</strain>
    </source>
</reference>
<feature type="compositionally biased region" description="Low complexity" evidence="2">
    <location>
        <begin position="1424"/>
        <end position="1437"/>
    </location>
</feature>
<keyword evidence="4" id="KW-1185">Reference proteome</keyword>